<evidence type="ECO:0000313" key="2">
    <source>
        <dbReference type="EMBL" id="AOY83610.1"/>
    </source>
</evidence>
<protein>
    <submittedName>
        <fullName evidence="2">Uncharacterized protein</fullName>
    </submittedName>
</protein>
<accession>A0A1D9G889</accession>
<feature type="compositionally biased region" description="Basic and acidic residues" evidence="1">
    <location>
        <begin position="67"/>
        <end position="76"/>
    </location>
</feature>
<gene>
    <name evidence="2" type="ORF">BJP36_30510</name>
</gene>
<reference evidence="3" key="1">
    <citation type="submission" date="2016-10" db="EMBL/GenBank/DDBJ databases">
        <title>Comparative genomics uncovers the prolific and rare metabolic potential of the cyanobacterial genus Moorea.</title>
        <authorList>
            <person name="Leao T."/>
            <person name="Castelao G."/>
            <person name="Korobeynikov A."/>
            <person name="Monroe E.A."/>
            <person name="Podell S."/>
            <person name="Glukhov E."/>
            <person name="Allen E."/>
            <person name="Gerwick W.H."/>
            <person name="Gerwick L."/>
        </authorList>
    </citation>
    <scope>NUCLEOTIDE SEQUENCE [LARGE SCALE GENOMIC DNA]</scope>
    <source>
        <strain evidence="3">JHB</strain>
    </source>
</reference>
<dbReference type="Proteomes" id="UP000176944">
    <property type="component" value="Chromosome"/>
</dbReference>
<dbReference type="AlphaFoldDB" id="A0A1D9G889"/>
<name>A0A1D9G889_MOOP1</name>
<organism evidence="2 3">
    <name type="scientific">Moorena producens (strain JHB)</name>
    <dbReference type="NCBI Taxonomy" id="1454205"/>
    <lineage>
        <taxon>Bacteria</taxon>
        <taxon>Bacillati</taxon>
        <taxon>Cyanobacteriota</taxon>
        <taxon>Cyanophyceae</taxon>
        <taxon>Coleofasciculales</taxon>
        <taxon>Coleofasciculaceae</taxon>
        <taxon>Moorena</taxon>
    </lineage>
</organism>
<feature type="compositionally biased region" description="Polar residues" evidence="1">
    <location>
        <begin position="55"/>
        <end position="66"/>
    </location>
</feature>
<sequence length="76" mass="9043">MSTEERLRRLGLEHLKDKPEELEKELERRLLERQKQEEEWLSTRKKQPDDIDQPGNLTETEGQTSQEAHEQTQSDG</sequence>
<feature type="region of interest" description="Disordered" evidence="1">
    <location>
        <begin position="34"/>
        <end position="76"/>
    </location>
</feature>
<evidence type="ECO:0000313" key="3">
    <source>
        <dbReference type="Proteomes" id="UP000176944"/>
    </source>
</evidence>
<dbReference type="EMBL" id="CP017708">
    <property type="protein sequence ID" value="AOY83610.1"/>
    <property type="molecule type" value="Genomic_DNA"/>
</dbReference>
<proteinExistence type="predicted"/>
<evidence type="ECO:0000256" key="1">
    <source>
        <dbReference type="SAM" id="MobiDB-lite"/>
    </source>
</evidence>
<feature type="compositionally biased region" description="Basic and acidic residues" evidence="1">
    <location>
        <begin position="34"/>
        <end position="49"/>
    </location>
</feature>